<reference evidence="2" key="2">
    <citation type="submission" date="2020-09" db="EMBL/GenBank/DDBJ databases">
        <authorList>
            <person name="Kikuchi T."/>
        </authorList>
    </citation>
    <scope>NUCLEOTIDE SEQUENCE</scope>
    <source>
        <strain evidence="2">Ka4C1</strain>
    </source>
</reference>
<dbReference type="Proteomes" id="UP000659654">
    <property type="component" value="Unassembled WGS sequence"/>
</dbReference>
<evidence type="ECO:0000313" key="2">
    <source>
        <dbReference type="EMBL" id="CAD5227208.1"/>
    </source>
</evidence>
<gene>
    <name evidence="2" type="ORF">BXYJ_LOCUS9753</name>
</gene>
<evidence type="ECO:0000313" key="5">
    <source>
        <dbReference type="WBParaSite" id="BXY_0795000.1"/>
    </source>
</evidence>
<dbReference type="Pfam" id="PF00004">
    <property type="entry name" value="AAA"/>
    <property type="match status" value="1"/>
</dbReference>
<feature type="domain" description="ATPase AAA-type core" evidence="1">
    <location>
        <begin position="122"/>
        <end position="206"/>
    </location>
</feature>
<name>A0A1I7S4L7_BURXY</name>
<dbReference type="Proteomes" id="UP000095284">
    <property type="component" value="Unplaced"/>
</dbReference>
<dbReference type="InterPro" id="IPR003959">
    <property type="entry name" value="ATPase_AAA_core"/>
</dbReference>
<dbReference type="EMBL" id="CAJFDI010000004">
    <property type="protein sequence ID" value="CAD5227208.1"/>
    <property type="molecule type" value="Genomic_DNA"/>
</dbReference>
<dbReference type="InterPro" id="IPR027417">
    <property type="entry name" value="P-loop_NTPase"/>
</dbReference>
<dbReference type="SMR" id="A0A1I7S4L7"/>
<dbReference type="Proteomes" id="UP000582659">
    <property type="component" value="Unassembled WGS sequence"/>
</dbReference>
<protein>
    <submittedName>
        <fullName evidence="2">(pine wood nematode) hypothetical protein</fullName>
    </submittedName>
    <submittedName>
        <fullName evidence="5">ATPase_AAA_core domain-containing protein</fullName>
    </submittedName>
</protein>
<reference evidence="5" key="1">
    <citation type="submission" date="2016-11" db="UniProtKB">
        <authorList>
            <consortium name="WormBaseParasite"/>
        </authorList>
    </citation>
    <scope>IDENTIFICATION</scope>
</reference>
<dbReference type="AlphaFoldDB" id="A0A1I7S4L7"/>
<evidence type="ECO:0000259" key="1">
    <source>
        <dbReference type="Pfam" id="PF00004"/>
    </source>
</evidence>
<evidence type="ECO:0000313" key="3">
    <source>
        <dbReference type="Proteomes" id="UP000095284"/>
    </source>
</evidence>
<sequence length="224" mass="25627">MATIFLGSLTAAAIYKLVQKWFPAFKERDNAIKYKDALALAIVTVDPTVEPFIPSESENQALTELYDHVFRLKQPRVWSTQKKKHILFVSEECPEKIILFIRRCAQVTPLLRLRAAESEDPNERLKYLAAGFTTAKEHGECVILVEDCDAYFSSDAPVIYNRRVLRQFLNIMDSLVKDRRRITIIAMTNGKGTLQSWFLQRVQLEVKYEKLNKPSPNGNSTSSA</sequence>
<dbReference type="WBParaSite" id="BXY_0795000.1">
    <property type="protein sequence ID" value="BXY_0795000.1"/>
    <property type="gene ID" value="BXY_0795000"/>
</dbReference>
<dbReference type="GO" id="GO:0016887">
    <property type="term" value="F:ATP hydrolysis activity"/>
    <property type="evidence" value="ECO:0007669"/>
    <property type="project" value="InterPro"/>
</dbReference>
<dbReference type="EMBL" id="CAJFCV020000004">
    <property type="protein sequence ID" value="CAG9117225.1"/>
    <property type="molecule type" value="Genomic_DNA"/>
</dbReference>
<dbReference type="SUPFAM" id="SSF52540">
    <property type="entry name" value="P-loop containing nucleoside triphosphate hydrolases"/>
    <property type="match status" value="1"/>
</dbReference>
<organism evidence="3 5">
    <name type="scientific">Bursaphelenchus xylophilus</name>
    <name type="common">Pinewood nematode worm</name>
    <name type="synonym">Aphelenchoides xylophilus</name>
    <dbReference type="NCBI Taxonomy" id="6326"/>
    <lineage>
        <taxon>Eukaryota</taxon>
        <taxon>Metazoa</taxon>
        <taxon>Ecdysozoa</taxon>
        <taxon>Nematoda</taxon>
        <taxon>Chromadorea</taxon>
        <taxon>Rhabditida</taxon>
        <taxon>Tylenchina</taxon>
        <taxon>Tylenchomorpha</taxon>
        <taxon>Aphelenchoidea</taxon>
        <taxon>Aphelenchoididae</taxon>
        <taxon>Bursaphelenchus</taxon>
    </lineage>
</organism>
<dbReference type="Gene3D" id="3.40.50.300">
    <property type="entry name" value="P-loop containing nucleotide triphosphate hydrolases"/>
    <property type="match status" value="1"/>
</dbReference>
<evidence type="ECO:0000313" key="4">
    <source>
        <dbReference type="Proteomes" id="UP000659654"/>
    </source>
</evidence>
<proteinExistence type="predicted"/>
<keyword evidence="4" id="KW-1185">Reference proteome</keyword>
<dbReference type="GO" id="GO:0005524">
    <property type="term" value="F:ATP binding"/>
    <property type="evidence" value="ECO:0007669"/>
    <property type="project" value="InterPro"/>
</dbReference>
<accession>A0A1I7S4L7</accession>